<dbReference type="Proteomes" id="UP000521017">
    <property type="component" value="Unassembled WGS sequence"/>
</dbReference>
<name>A0A7X0ML76_9SPHI</name>
<organism evidence="3 4">
    <name type="scientific">Pedobacter cryoconitis</name>
    <dbReference type="NCBI Taxonomy" id="188932"/>
    <lineage>
        <taxon>Bacteria</taxon>
        <taxon>Pseudomonadati</taxon>
        <taxon>Bacteroidota</taxon>
        <taxon>Sphingobacteriia</taxon>
        <taxon>Sphingobacteriales</taxon>
        <taxon>Sphingobacteriaceae</taxon>
        <taxon>Pedobacter</taxon>
    </lineage>
</organism>
<evidence type="ECO:0000259" key="2">
    <source>
        <dbReference type="Pfam" id="PF00156"/>
    </source>
</evidence>
<dbReference type="Gene3D" id="3.40.50.2020">
    <property type="match status" value="1"/>
</dbReference>
<dbReference type="PANTHER" id="PTHR47505">
    <property type="entry name" value="DNA UTILIZATION PROTEIN YHGH"/>
    <property type="match status" value="1"/>
</dbReference>
<dbReference type="CDD" id="cd06223">
    <property type="entry name" value="PRTases_typeI"/>
    <property type="match status" value="1"/>
</dbReference>
<gene>
    <name evidence="3" type="ORF">HDF25_003667</name>
</gene>
<protein>
    <submittedName>
        <fullName evidence="3">ComF family protein</fullName>
    </submittedName>
</protein>
<comment type="similarity">
    <text evidence="1">Belongs to the ComF/GntX family.</text>
</comment>
<dbReference type="InterPro" id="IPR051910">
    <property type="entry name" value="ComF/GntX_DNA_util-trans"/>
</dbReference>
<accession>A0A7X0ML76</accession>
<sequence>MPFIQQITSDFLHLLFPEHCNACGVQLVHGEKQICIRCLYDLPYTDFHLFADNPVARLFWGRMPFQGAMSLLYFRKGSKVQDLIHRIKYNGNTELGFMLGCMIGEKILLTGQKTELIIPIPLHRLKERKRGYNQSKCIADGIAKVLQLPVNTKLLTRKINTGTQTKRSRYNRFENMEYIFRISQSLSLKHKAILLVDDVITTGATLESCGHLLLANGFENLSVATVAYAE</sequence>
<dbReference type="InterPro" id="IPR029057">
    <property type="entry name" value="PRTase-like"/>
</dbReference>
<dbReference type="SUPFAM" id="SSF53271">
    <property type="entry name" value="PRTase-like"/>
    <property type="match status" value="1"/>
</dbReference>
<evidence type="ECO:0000313" key="4">
    <source>
        <dbReference type="Proteomes" id="UP000521017"/>
    </source>
</evidence>
<dbReference type="AlphaFoldDB" id="A0A7X0ML76"/>
<dbReference type="EMBL" id="JACHCC010000009">
    <property type="protein sequence ID" value="MBB6501500.1"/>
    <property type="molecule type" value="Genomic_DNA"/>
</dbReference>
<dbReference type="Pfam" id="PF00156">
    <property type="entry name" value="Pribosyltran"/>
    <property type="match status" value="1"/>
</dbReference>
<dbReference type="InterPro" id="IPR000836">
    <property type="entry name" value="PRTase_dom"/>
</dbReference>
<proteinExistence type="inferred from homology"/>
<evidence type="ECO:0000313" key="3">
    <source>
        <dbReference type="EMBL" id="MBB6501500.1"/>
    </source>
</evidence>
<feature type="domain" description="Phosphoribosyltransferase" evidence="2">
    <location>
        <begin position="139"/>
        <end position="228"/>
    </location>
</feature>
<dbReference type="PANTHER" id="PTHR47505:SF1">
    <property type="entry name" value="DNA UTILIZATION PROTEIN YHGH"/>
    <property type="match status" value="1"/>
</dbReference>
<comment type="caution">
    <text evidence="3">The sequence shown here is derived from an EMBL/GenBank/DDBJ whole genome shotgun (WGS) entry which is preliminary data.</text>
</comment>
<evidence type="ECO:0000256" key="1">
    <source>
        <dbReference type="ARBA" id="ARBA00008007"/>
    </source>
</evidence>
<reference evidence="3 4" key="1">
    <citation type="submission" date="2020-08" db="EMBL/GenBank/DDBJ databases">
        <title>Genomic Encyclopedia of Type Strains, Phase IV (KMG-V): Genome sequencing to study the core and pangenomes of soil and plant-associated prokaryotes.</title>
        <authorList>
            <person name="Whitman W."/>
        </authorList>
    </citation>
    <scope>NUCLEOTIDE SEQUENCE [LARGE SCALE GENOMIC DNA]</scope>
    <source>
        <strain evidence="3 4">M2T3</strain>
    </source>
</reference>
<dbReference type="RefSeq" id="WP_184627293.1">
    <property type="nucleotide sequence ID" value="NZ_JACHCC010000009.1"/>
</dbReference>